<feature type="compositionally biased region" description="Acidic residues" evidence="1">
    <location>
        <begin position="217"/>
        <end position="228"/>
    </location>
</feature>
<reference evidence="2 3" key="1">
    <citation type="journal article" date="2019" name="Nat. Ecol. Evol.">
        <title>Megaphylogeny resolves global patterns of mushroom evolution.</title>
        <authorList>
            <person name="Varga T."/>
            <person name="Krizsan K."/>
            <person name="Foldi C."/>
            <person name="Dima B."/>
            <person name="Sanchez-Garcia M."/>
            <person name="Sanchez-Ramirez S."/>
            <person name="Szollosi G.J."/>
            <person name="Szarkandi J.G."/>
            <person name="Papp V."/>
            <person name="Albert L."/>
            <person name="Andreopoulos W."/>
            <person name="Angelini C."/>
            <person name="Antonin V."/>
            <person name="Barry K.W."/>
            <person name="Bougher N.L."/>
            <person name="Buchanan P."/>
            <person name="Buyck B."/>
            <person name="Bense V."/>
            <person name="Catcheside P."/>
            <person name="Chovatia M."/>
            <person name="Cooper J."/>
            <person name="Damon W."/>
            <person name="Desjardin D."/>
            <person name="Finy P."/>
            <person name="Geml J."/>
            <person name="Haridas S."/>
            <person name="Hughes K."/>
            <person name="Justo A."/>
            <person name="Karasinski D."/>
            <person name="Kautmanova I."/>
            <person name="Kiss B."/>
            <person name="Kocsube S."/>
            <person name="Kotiranta H."/>
            <person name="LaButti K.M."/>
            <person name="Lechner B.E."/>
            <person name="Liimatainen K."/>
            <person name="Lipzen A."/>
            <person name="Lukacs Z."/>
            <person name="Mihaltcheva S."/>
            <person name="Morgado L.N."/>
            <person name="Niskanen T."/>
            <person name="Noordeloos M.E."/>
            <person name="Ohm R.A."/>
            <person name="Ortiz-Santana B."/>
            <person name="Ovrebo C."/>
            <person name="Racz N."/>
            <person name="Riley R."/>
            <person name="Savchenko A."/>
            <person name="Shiryaev A."/>
            <person name="Soop K."/>
            <person name="Spirin V."/>
            <person name="Szebenyi C."/>
            <person name="Tomsovsky M."/>
            <person name="Tulloss R.E."/>
            <person name="Uehling J."/>
            <person name="Grigoriev I.V."/>
            <person name="Vagvolgyi C."/>
            <person name="Papp T."/>
            <person name="Martin F.M."/>
            <person name="Miettinen O."/>
            <person name="Hibbett D.S."/>
            <person name="Nagy L.G."/>
        </authorList>
    </citation>
    <scope>NUCLEOTIDE SEQUENCE [LARGE SCALE GENOMIC DNA]</scope>
    <source>
        <strain evidence="2 3">CBS 166.37</strain>
    </source>
</reference>
<feature type="compositionally biased region" description="Low complexity" evidence="1">
    <location>
        <begin position="247"/>
        <end position="256"/>
    </location>
</feature>
<sequence length="345" mass="37402">MPSTIDTFRTLPKRVQKQIDDAFDFAVNPALEHAPNSESPSAKSANTTADIGGGFMIPDTPPGGGGGFLVEDPQPSGGGGFLVEDPEPSGGSFIIEVDGEVNNKSTKLQPTYIPMSLVPDALQRLDLPPDDEEILAVLQNAASGWSSATNTLRSEVDADEQFVSRDDWRTVCAVLLEHGGGDDDDDDDDIGGKESNAFEESDDDAASDEFQMQDVISEGDDDSSDEYVEGPSTSKSRRRLNTRRTKSSSVSPTPVTLNDARPGKLTARQREACLEAYALFFPEVSDEELPKQKIMIKDIQRVAKLLGEKIKADEMVEMLELFSSSPDKSMNLDDFSRMMVAAKLA</sequence>
<keyword evidence="3" id="KW-1185">Reference proteome</keyword>
<proteinExistence type="predicted"/>
<accession>A0A5C3MGR5</accession>
<evidence type="ECO:0000313" key="3">
    <source>
        <dbReference type="Proteomes" id="UP000308652"/>
    </source>
</evidence>
<feature type="region of interest" description="Disordered" evidence="1">
    <location>
        <begin position="178"/>
        <end position="260"/>
    </location>
</feature>
<dbReference type="SUPFAM" id="SSF47473">
    <property type="entry name" value="EF-hand"/>
    <property type="match status" value="1"/>
</dbReference>
<name>A0A5C3MGR5_9AGAR</name>
<organism evidence="2 3">
    <name type="scientific">Crucibulum laeve</name>
    <dbReference type="NCBI Taxonomy" id="68775"/>
    <lineage>
        <taxon>Eukaryota</taxon>
        <taxon>Fungi</taxon>
        <taxon>Dikarya</taxon>
        <taxon>Basidiomycota</taxon>
        <taxon>Agaricomycotina</taxon>
        <taxon>Agaricomycetes</taxon>
        <taxon>Agaricomycetidae</taxon>
        <taxon>Agaricales</taxon>
        <taxon>Agaricineae</taxon>
        <taxon>Nidulariaceae</taxon>
        <taxon>Crucibulum</taxon>
    </lineage>
</organism>
<evidence type="ECO:0000256" key="1">
    <source>
        <dbReference type="SAM" id="MobiDB-lite"/>
    </source>
</evidence>
<dbReference type="Proteomes" id="UP000308652">
    <property type="component" value="Unassembled WGS sequence"/>
</dbReference>
<dbReference type="InterPro" id="IPR011992">
    <property type="entry name" value="EF-hand-dom_pair"/>
</dbReference>
<gene>
    <name evidence="2" type="ORF">BDQ12DRAFT_674389</name>
</gene>
<evidence type="ECO:0008006" key="4">
    <source>
        <dbReference type="Google" id="ProtNLM"/>
    </source>
</evidence>
<dbReference type="EMBL" id="ML213591">
    <property type="protein sequence ID" value="TFK43098.1"/>
    <property type="molecule type" value="Genomic_DNA"/>
</dbReference>
<evidence type="ECO:0000313" key="2">
    <source>
        <dbReference type="EMBL" id="TFK43098.1"/>
    </source>
</evidence>
<dbReference type="Gene3D" id="1.10.238.10">
    <property type="entry name" value="EF-hand"/>
    <property type="match status" value="1"/>
</dbReference>
<dbReference type="OrthoDB" id="2530165at2759"/>
<protein>
    <recommendedName>
        <fullName evidence="4">EF-hand domain-containing protein</fullName>
    </recommendedName>
</protein>
<feature type="compositionally biased region" description="Acidic residues" evidence="1">
    <location>
        <begin position="197"/>
        <end position="207"/>
    </location>
</feature>
<feature type="compositionally biased region" description="Basic residues" evidence="1">
    <location>
        <begin position="235"/>
        <end position="246"/>
    </location>
</feature>
<dbReference type="AlphaFoldDB" id="A0A5C3MGR5"/>